<keyword evidence="5" id="KW-1185">Reference proteome</keyword>
<dbReference type="SUPFAM" id="SSF56300">
    <property type="entry name" value="Metallo-dependent phosphatases"/>
    <property type="match status" value="1"/>
</dbReference>
<gene>
    <name evidence="4" type="ORF">A6K76_09420</name>
</gene>
<dbReference type="OrthoDB" id="9810906at2"/>
<evidence type="ECO:0000313" key="4">
    <source>
        <dbReference type="EMBL" id="OCS91218.1"/>
    </source>
</evidence>
<proteinExistence type="inferred from homology"/>
<dbReference type="Pfam" id="PF09587">
    <property type="entry name" value="PGA_cap"/>
    <property type="match status" value="1"/>
</dbReference>
<dbReference type="PROSITE" id="PS51257">
    <property type="entry name" value="PROKAR_LIPOPROTEIN"/>
    <property type="match status" value="1"/>
</dbReference>
<feature type="chain" id="PRO_5008649271" description="Capsule synthesis protein CapA domain-containing protein" evidence="2">
    <location>
        <begin position="22"/>
        <end position="356"/>
    </location>
</feature>
<keyword evidence="2" id="KW-0732">Signal</keyword>
<dbReference type="InterPro" id="IPR029052">
    <property type="entry name" value="Metallo-depent_PP-like"/>
</dbReference>
<dbReference type="CDD" id="cd07381">
    <property type="entry name" value="MPP_CapA"/>
    <property type="match status" value="1"/>
</dbReference>
<reference evidence="4 5" key="1">
    <citation type="submission" date="2016-07" db="EMBL/GenBank/DDBJ databases">
        <title>Caryophanon latum genome sequencing.</title>
        <authorList>
            <person name="Verma A."/>
            <person name="Pal Y."/>
            <person name="Krishnamurthi S."/>
        </authorList>
    </citation>
    <scope>NUCLEOTIDE SEQUENCE [LARGE SCALE GENOMIC DNA]</scope>
    <source>
        <strain evidence="4 5">DSM 14151</strain>
    </source>
</reference>
<dbReference type="EMBL" id="MATO01000030">
    <property type="protein sequence ID" value="OCS91218.1"/>
    <property type="molecule type" value="Genomic_DNA"/>
</dbReference>
<dbReference type="PANTHER" id="PTHR33393">
    <property type="entry name" value="POLYGLUTAMINE SYNTHESIS ACCESSORY PROTEIN RV0574C-RELATED"/>
    <property type="match status" value="1"/>
</dbReference>
<evidence type="ECO:0000313" key="5">
    <source>
        <dbReference type="Proteomes" id="UP000093482"/>
    </source>
</evidence>
<comment type="similarity">
    <text evidence="1">Belongs to the CapA family.</text>
</comment>
<evidence type="ECO:0000259" key="3">
    <source>
        <dbReference type="SMART" id="SM00854"/>
    </source>
</evidence>
<dbReference type="SMART" id="SM00854">
    <property type="entry name" value="PGA_cap"/>
    <property type="match status" value="1"/>
</dbReference>
<organism evidence="4 5">
    <name type="scientific">Caryophanon latum</name>
    <dbReference type="NCBI Taxonomy" id="33977"/>
    <lineage>
        <taxon>Bacteria</taxon>
        <taxon>Bacillati</taxon>
        <taxon>Bacillota</taxon>
        <taxon>Bacilli</taxon>
        <taxon>Bacillales</taxon>
        <taxon>Caryophanaceae</taxon>
        <taxon>Caryophanon</taxon>
    </lineage>
</organism>
<comment type="caution">
    <text evidence="4">The sequence shown here is derived from an EMBL/GenBank/DDBJ whole genome shotgun (WGS) entry which is preliminary data.</text>
</comment>
<protein>
    <recommendedName>
        <fullName evidence="3">Capsule synthesis protein CapA domain-containing protein</fullName>
    </recommendedName>
</protein>
<dbReference type="Gene3D" id="3.60.21.10">
    <property type="match status" value="1"/>
</dbReference>
<name>A0A1C0YVN3_9BACL</name>
<dbReference type="InterPro" id="IPR052169">
    <property type="entry name" value="CW_Biosynth-Accessory"/>
</dbReference>
<sequence>MKRLLTSLTLSMLLLAGCSDGKELNNNDTTTSDTTEEAPPTVTTDIAMIGDILLHRGIALYDDYTPSFEPVKDMLTQYDYLIANQESAPIANKFGVIGYPRFSSPPRILDTLHYVGVDIVNLANNHTVDWGEEGVQTLFENLEKHDMPYFGAYKSDEDRYTPRIIDLNGITVGLLGYTYDTNGFYLPKNSPYNVNYIVENKMLTDIKNLESLVDVVVVSMHWGPEYVTTENEEQRRLAKVLNDAGVEIVFGSHPHILQPYTLLTNDQGEETHIFYSIGNFFATITSAPDTFIGGAASLKITKTGNNIDVHSPHFKATSMILENGRYNIYPLADVQQYAPRNLDWVRGVLGPDVTVE</sequence>
<evidence type="ECO:0000256" key="1">
    <source>
        <dbReference type="ARBA" id="ARBA00005662"/>
    </source>
</evidence>
<dbReference type="AlphaFoldDB" id="A0A1C0YVN3"/>
<accession>A0A1C0YVN3</accession>
<feature type="domain" description="Capsule synthesis protein CapA" evidence="3">
    <location>
        <begin position="45"/>
        <end position="284"/>
    </location>
</feature>
<dbReference type="RefSeq" id="WP_066463529.1">
    <property type="nucleotide sequence ID" value="NZ_MATO01000030.1"/>
</dbReference>
<dbReference type="PANTHER" id="PTHR33393:SF12">
    <property type="entry name" value="CAPSULE BIOSYNTHESIS PROTEIN CAPA"/>
    <property type="match status" value="1"/>
</dbReference>
<evidence type="ECO:0000256" key="2">
    <source>
        <dbReference type="SAM" id="SignalP"/>
    </source>
</evidence>
<feature type="signal peptide" evidence="2">
    <location>
        <begin position="1"/>
        <end position="21"/>
    </location>
</feature>
<dbReference type="InterPro" id="IPR019079">
    <property type="entry name" value="Capsule_synth_CapA"/>
</dbReference>
<dbReference type="Proteomes" id="UP000093482">
    <property type="component" value="Unassembled WGS sequence"/>
</dbReference>